<reference evidence="3 4" key="1">
    <citation type="journal article" date="2006" name="Nature">
        <title>Global trends of whole-genome duplications revealed by the ciliate Paramecium tetraurelia.</title>
        <authorList>
            <consortium name="Genoscope"/>
            <person name="Aury J.-M."/>
            <person name="Jaillon O."/>
            <person name="Duret L."/>
            <person name="Noel B."/>
            <person name="Jubin C."/>
            <person name="Porcel B.M."/>
            <person name="Segurens B."/>
            <person name="Daubin V."/>
            <person name="Anthouard V."/>
            <person name="Aiach N."/>
            <person name="Arnaiz O."/>
            <person name="Billaut A."/>
            <person name="Beisson J."/>
            <person name="Blanc I."/>
            <person name="Bouhouche K."/>
            <person name="Camara F."/>
            <person name="Duharcourt S."/>
            <person name="Guigo R."/>
            <person name="Gogendeau D."/>
            <person name="Katinka M."/>
            <person name="Keller A.-M."/>
            <person name="Kissmehl R."/>
            <person name="Klotz C."/>
            <person name="Koll F."/>
            <person name="Le Moue A."/>
            <person name="Lepere C."/>
            <person name="Malinsky S."/>
            <person name="Nowacki M."/>
            <person name="Nowak J.K."/>
            <person name="Plattner H."/>
            <person name="Poulain J."/>
            <person name="Ruiz F."/>
            <person name="Serrano V."/>
            <person name="Zagulski M."/>
            <person name="Dessen P."/>
            <person name="Betermier M."/>
            <person name="Weissenbach J."/>
            <person name="Scarpelli C."/>
            <person name="Schachter V."/>
            <person name="Sperling L."/>
            <person name="Meyer E."/>
            <person name="Cohen J."/>
            <person name="Wincker P."/>
        </authorList>
    </citation>
    <scope>NUCLEOTIDE SEQUENCE [LARGE SCALE GENOMIC DNA]</scope>
    <source>
        <strain evidence="3 4">Stock d4-2</strain>
    </source>
</reference>
<dbReference type="KEGG" id="ptm:GSPATT00023180001"/>
<name>A0E3Z0_PARTE</name>
<organism evidence="3 4">
    <name type="scientific">Paramecium tetraurelia</name>
    <dbReference type="NCBI Taxonomy" id="5888"/>
    <lineage>
        <taxon>Eukaryota</taxon>
        <taxon>Sar</taxon>
        <taxon>Alveolata</taxon>
        <taxon>Ciliophora</taxon>
        <taxon>Intramacronucleata</taxon>
        <taxon>Oligohymenophorea</taxon>
        <taxon>Peniculida</taxon>
        <taxon>Parameciidae</taxon>
        <taxon>Paramecium</taxon>
    </lineage>
</organism>
<evidence type="ECO:0000256" key="2">
    <source>
        <dbReference type="SAM" id="MobiDB-lite"/>
    </source>
</evidence>
<proteinExistence type="predicted"/>
<sequence>MSSYPKKRINFSELDDHFDDDQQIDSLRYNAEIDSAIQIKKPSDHEKLNEVQQLLQFSPHPQQENQKISSVRCSFGLNSNNNFNQTRLPFSQNQNSVNSSIQIGSPDTASFPLQKKFLKFKINYLIPFRSIEEISGENDLSQSRENMTKKSNHTLNTEEDKNAQFNQDETLQNELYQNDSYALFTQLLESLEQAQNQLQKQQIQYQELQSKYEKQQSQINYLTKLNQEITKTLDETQNQLQLLNETNGLLKKKIQSYKQYSITEQSQYNGNTNRYNKENHDYLKHHSSTESTQSIELVNNLKKTQKVTNTYSNIIMMLLLMIQKCFYLDESIDKDGKEVITKITQLINQKQLDNIVFSIESLIKYFEQRFSDMATKNSKVQSMSNIMDQIKQLVDQRAN</sequence>
<keyword evidence="4" id="KW-1185">Reference proteome</keyword>
<evidence type="ECO:0000313" key="3">
    <source>
        <dbReference type="EMBL" id="CAK90007.1"/>
    </source>
</evidence>
<keyword evidence="1" id="KW-0175">Coiled coil</keyword>
<dbReference type="Proteomes" id="UP000000600">
    <property type="component" value="Unassembled WGS sequence"/>
</dbReference>
<accession>A0E3Z0</accession>
<dbReference type="HOGENOM" id="CLU_691623_0_0_1"/>
<dbReference type="OrthoDB" id="304406at2759"/>
<gene>
    <name evidence="3" type="ORF">GSPATT00023180001</name>
</gene>
<protein>
    <submittedName>
        <fullName evidence="3">Uncharacterized protein</fullName>
    </submittedName>
</protein>
<dbReference type="RefSeq" id="XP_001457404.1">
    <property type="nucleotide sequence ID" value="XM_001457367.1"/>
</dbReference>
<evidence type="ECO:0000256" key="1">
    <source>
        <dbReference type="SAM" id="Coils"/>
    </source>
</evidence>
<dbReference type="InParanoid" id="A0E3Z0"/>
<feature type="region of interest" description="Disordered" evidence="2">
    <location>
        <begin position="138"/>
        <end position="163"/>
    </location>
</feature>
<dbReference type="GeneID" id="5043189"/>
<evidence type="ECO:0000313" key="4">
    <source>
        <dbReference type="Proteomes" id="UP000000600"/>
    </source>
</evidence>
<dbReference type="AlphaFoldDB" id="A0E3Z0"/>
<feature type="coiled-coil region" evidence="1">
    <location>
        <begin position="181"/>
        <end position="253"/>
    </location>
</feature>
<dbReference type="OMA" id="NNTMNTE"/>
<dbReference type="EMBL" id="CT868657">
    <property type="protein sequence ID" value="CAK90007.1"/>
    <property type="molecule type" value="Genomic_DNA"/>
</dbReference>